<evidence type="ECO:0000313" key="2">
    <source>
        <dbReference type="EMBL" id="KAK3283390.1"/>
    </source>
</evidence>
<feature type="domain" description="Glutamine synthetase C-terminal" evidence="1">
    <location>
        <begin position="1"/>
        <end position="39"/>
    </location>
</feature>
<evidence type="ECO:0000313" key="3">
    <source>
        <dbReference type="Proteomes" id="UP001190700"/>
    </source>
</evidence>
<dbReference type="InterPro" id="IPR040577">
    <property type="entry name" value="Gln-synt_C"/>
</dbReference>
<dbReference type="Pfam" id="PF18318">
    <property type="entry name" value="Gln-synt_C-ter"/>
    <property type="match status" value="1"/>
</dbReference>
<keyword evidence="3" id="KW-1185">Reference proteome</keyword>
<dbReference type="InterPro" id="IPR052725">
    <property type="entry name" value="GS_Type-3"/>
</dbReference>
<sequence length="123" mass="13588">EECAARQTVLLEAYTGLVEMEALCMIDMINQHVIPSAVSAGMSDEELKKGVVMVTEGLKAVHEAGDEAAQAELARKLRLEIMETVRVTCDETEALVPADKWTLATYKELLFMDPHMGKTVYTN</sequence>
<comment type="caution">
    <text evidence="2">The sequence shown here is derived from an EMBL/GenBank/DDBJ whole genome shotgun (WGS) entry which is preliminary data.</text>
</comment>
<proteinExistence type="predicted"/>
<reference evidence="2 3" key="1">
    <citation type="journal article" date="2015" name="Genome Biol. Evol.">
        <title>Comparative Genomics of a Bacterivorous Green Alga Reveals Evolutionary Causalities and Consequences of Phago-Mixotrophic Mode of Nutrition.</title>
        <authorList>
            <person name="Burns J.A."/>
            <person name="Paasch A."/>
            <person name="Narechania A."/>
            <person name="Kim E."/>
        </authorList>
    </citation>
    <scope>NUCLEOTIDE SEQUENCE [LARGE SCALE GENOMIC DNA]</scope>
    <source>
        <strain evidence="2 3">PLY_AMNH</strain>
    </source>
</reference>
<evidence type="ECO:0000259" key="1">
    <source>
        <dbReference type="Pfam" id="PF18318"/>
    </source>
</evidence>
<feature type="non-terminal residue" evidence="2">
    <location>
        <position position="1"/>
    </location>
</feature>
<gene>
    <name evidence="2" type="ORF">CYMTET_8906</name>
</gene>
<protein>
    <recommendedName>
        <fullName evidence="1">Glutamine synthetase C-terminal domain-containing protein</fullName>
    </recommendedName>
</protein>
<dbReference type="Proteomes" id="UP001190700">
    <property type="component" value="Unassembled WGS sequence"/>
</dbReference>
<accession>A0AAE0GS40</accession>
<dbReference type="Gene3D" id="1.20.120.1560">
    <property type="match status" value="2"/>
</dbReference>
<dbReference type="AlphaFoldDB" id="A0AAE0GS40"/>
<dbReference type="EMBL" id="LGRX02002814">
    <property type="protein sequence ID" value="KAK3283390.1"/>
    <property type="molecule type" value="Genomic_DNA"/>
</dbReference>
<dbReference type="PANTHER" id="PTHR42974">
    <property type="entry name" value="GLUTAMINE SYNTHETASE"/>
    <property type="match status" value="1"/>
</dbReference>
<name>A0AAE0GS40_9CHLO</name>
<dbReference type="PANTHER" id="PTHR42974:SF1">
    <property type="entry name" value="TYPE-3 GLUTAMINE SYNTHETASE"/>
    <property type="match status" value="1"/>
</dbReference>
<organism evidence="2 3">
    <name type="scientific">Cymbomonas tetramitiformis</name>
    <dbReference type="NCBI Taxonomy" id="36881"/>
    <lineage>
        <taxon>Eukaryota</taxon>
        <taxon>Viridiplantae</taxon>
        <taxon>Chlorophyta</taxon>
        <taxon>Pyramimonadophyceae</taxon>
        <taxon>Pyramimonadales</taxon>
        <taxon>Pyramimonadaceae</taxon>
        <taxon>Cymbomonas</taxon>
    </lineage>
</organism>